<evidence type="ECO:0000256" key="4">
    <source>
        <dbReference type="ARBA" id="ARBA00023239"/>
    </source>
</evidence>
<proteinExistence type="inferred from homology"/>
<dbReference type="EMBL" id="CAJOBF010015998">
    <property type="protein sequence ID" value="CAF4351810.1"/>
    <property type="molecule type" value="Genomic_DNA"/>
</dbReference>
<dbReference type="Gene3D" id="3.40.640.10">
    <property type="entry name" value="Type I PLP-dependent aspartate aminotransferase-like (Major domain)"/>
    <property type="match status" value="1"/>
</dbReference>
<keyword evidence="4 5" id="KW-0456">Lyase</keyword>
<dbReference type="PANTHER" id="PTHR11999">
    <property type="entry name" value="GROUP II PYRIDOXAL-5-PHOSPHATE DECARBOXYLASE"/>
    <property type="match status" value="1"/>
</dbReference>
<organism evidence="6 7">
    <name type="scientific">Rotaria magnacalcarata</name>
    <dbReference type="NCBI Taxonomy" id="392030"/>
    <lineage>
        <taxon>Eukaryota</taxon>
        <taxon>Metazoa</taxon>
        <taxon>Spiralia</taxon>
        <taxon>Gnathifera</taxon>
        <taxon>Rotifera</taxon>
        <taxon>Eurotatoria</taxon>
        <taxon>Bdelloidea</taxon>
        <taxon>Philodinida</taxon>
        <taxon>Philodinidae</taxon>
        <taxon>Rotaria</taxon>
    </lineage>
</organism>
<name>A0A820L4V4_9BILA</name>
<evidence type="ECO:0000256" key="2">
    <source>
        <dbReference type="ARBA" id="ARBA00022793"/>
    </source>
</evidence>
<dbReference type="GO" id="GO:0030170">
    <property type="term" value="F:pyridoxal phosphate binding"/>
    <property type="evidence" value="ECO:0007669"/>
    <property type="project" value="InterPro"/>
</dbReference>
<dbReference type="Proteomes" id="UP000663842">
    <property type="component" value="Unassembled WGS sequence"/>
</dbReference>
<dbReference type="Pfam" id="PF00282">
    <property type="entry name" value="Pyridoxal_deC"/>
    <property type="match status" value="1"/>
</dbReference>
<dbReference type="SUPFAM" id="SSF53383">
    <property type="entry name" value="PLP-dependent transferases"/>
    <property type="match status" value="1"/>
</dbReference>
<comment type="caution">
    <text evidence="6">The sequence shown here is derived from an EMBL/GenBank/DDBJ whole genome shotgun (WGS) entry which is preliminary data.</text>
</comment>
<evidence type="ECO:0000313" key="7">
    <source>
        <dbReference type="Proteomes" id="UP000663842"/>
    </source>
</evidence>
<dbReference type="GO" id="GO:0019752">
    <property type="term" value="P:carboxylic acid metabolic process"/>
    <property type="evidence" value="ECO:0007669"/>
    <property type="project" value="InterPro"/>
</dbReference>
<gene>
    <name evidence="6" type="ORF">UXM345_LOCUS36044</name>
</gene>
<evidence type="ECO:0000256" key="1">
    <source>
        <dbReference type="ARBA" id="ARBA00001933"/>
    </source>
</evidence>
<sequence length="113" mass="12980">MATAHYQYLTNARQDGLINEPFSININELKKSIENYRKQGLIVFCIVENAIIQPEYTLINTDAFDNLVELASVIRKETIWFHVDGGLVILDPERRNLVQGIEQADSLAFDFHK</sequence>
<dbReference type="InterPro" id="IPR015424">
    <property type="entry name" value="PyrdxlP-dep_Trfase"/>
</dbReference>
<dbReference type="InterPro" id="IPR015421">
    <property type="entry name" value="PyrdxlP-dep_Trfase_major"/>
</dbReference>
<keyword evidence="2" id="KW-0210">Decarboxylase</keyword>
<dbReference type="InterPro" id="IPR002129">
    <property type="entry name" value="PyrdxlP-dep_de-COase"/>
</dbReference>
<dbReference type="PANTHER" id="PTHR11999:SF70">
    <property type="entry name" value="MIP05841P"/>
    <property type="match status" value="1"/>
</dbReference>
<dbReference type="InterPro" id="IPR010977">
    <property type="entry name" value="Aromatic_deC"/>
</dbReference>
<accession>A0A820L4V4</accession>
<keyword evidence="3 5" id="KW-0663">Pyridoxal phosphate</keyword>
<dbReference type="AlphaFoldDB" id="A0A820L4V4"/>
<evidence type="ECO:0000256" key="3">
    <source>
        <dbReference type="ARBA" id="ARBA00022898"/>
    </source>
</evidence>
<dbReference type="GO" id="GO:0016831">
    <property type="term" value="F:carboxy-lyase activity"/>
    <property type="evidence" value="ECO:0007669"/>
    <property type="project" value="UniProtKB-KW"/>
</dbReference>
<reference evidence="6" key="1">
    <citation type="submission" date="2021-02" db="EMBL/GenBank/DDBJ databases">
        <authorList>
            <person name="Nowell W R."/>
        </authorList>
    </citation>
    <scope>NUCLEOTIDE SEQUENCE</scope>
</reference>
<evidence type="ECO:0000313" key="6">
    <source>
        <dbReference type="EMBL" id="CAF4351810.1"/>
    </source>
</evidence>
<protein>
    <submittedName>
        <fullName evidence="6">Uncharacterized protein</fullName>
    </submittedName>
</protein>
<comment type="similarity">
    <text evidence="5">Belongs to the group II decarboxylase family.</text>
</comment>
<comment type="cofactor">
    <cofactor evidence="1 5">
        <name>pyridoxal 5'-phosphate</name>
        <dbReference type="ChEBI" id="CHEBI:597326"/>
    </cofactor>
</comment>
<evidence type="ECO:0000256" key="5">
    <source>
        <dbReference type="RuleBase" id="RU000382"/>
    </source>
</evidence>